<keyword evidence="3" id="KW-1185">Reference proteome</keyword>
<reference evidence="2" key="1">
    <citation type="journal article" date="2014" name="Int. J. Syst. Evol. Microbiol.">
        <title>Complete genome sequence of Corynebacterium casei LMG S-19264T (=DSM 44701T), isolated from a smear-ripened cheese.</title>
        <authorList>
            <consortium name="US DOE Joint Genome Institute (JGI-PGF)"/>
            <person name="Walter F."/>
            <person name="Albersmeier A."/>
            <person name="Kalinowski J."/>
            <person name="Ruckert C."/>
        </authorList>
    </citation>
    <scope>NUCLEOTIDE SEQUENCE</scope>
    <source>
        <strain evidence="2">CGMCC 1.12698</strain>
    </source>
</reference>
<dbReference type="InterPro" id="IPR005119">
    <property type="entry name" value="LysR_subst-bd"/>
</dbReference>
<dbReference type="AlphaFoldDB" id="A0A917EKT9"/>
<protein>
    <recommendedName>
        <fullName evidence="1">LysR substrate-binding domain-containing protein</fullName>
    </recommendedName>
</protein>
<gene>
    <name evidence="2" type="ORF">GCM10007140_05630</name>
</gene>
<organism evidence="2 3">
    <name type="scientific">Priestia taiwanensis</name>
    <dbReference type="NCBI Taxonomy" id="1347902"/>
    <lineage>
        <taxon>Bacteria</taxon>
        <taxon>Bacillati</taxon>
        <taxon>Bacillota</taxon>
        <taxon>Bacilli</taxon>
        <taxon>Bacillales</taxon>
        <taxon>Bacillaceae</taxon>
        <taxon>Priestia</taxon>
    </lineage>
</organism>
<dbReference type="CDD" id="cd05466">
    <property type="entry name" value="PBP2_LTTR_substrate"/>
    <property type="match status" value="1"/>
</dbReference>
<proteinExistence type="predicted"/>
<evidence type="ECO:0000313" key="2">
    <source>
        <dbReference type="EMBL" id="GGE58158.1"/>
    </source>
</evidence>
<reference evidence="2" key="2">
    <citation type="submission" date="2020-09" db="EMBL/GenBank/DDBJ databases">
        <authorList>
            <person name="Sun Q."/>
            <person name="Zhou Y."/>
        </authorList>
    </citation>
    <scope>NUCLEOTIDE SEQUENCE</scope>
    <source>
        <strain evidence="2">CGMCC 1.12698</strain>
    </source>
</reference>
<sequence length="72" mass="8141">MESLINMVIEGIGITILPKQYLAYLNNPSIKTIPISNASLTREIGIVYRKDKYICAATHMFMKQLTDTSLHL</sequence>
<comment type="caution">
    <text evidence="2">The sequence shown here is derived from an EMBL/GenBank/DDBJ whole genome shotgun (WGS) entry which is preliminary data.</text>
</comment>
<dbReference type="EMBL" id="BMFK01000001">
    <property type="protein sequence ID" value="GGE58158.1"/>
    <property type="molecule type" value="Genomic_DNA"/>
</dbReference>
<feature type="domain" description="LysR substrate-binding" evidence="1">
    <location>
        <begin position="1"/>
        <end position="67"/>
    </location>
</feature>
<evidence type="ECO:0000313" key="3">
    <source>
        <dbReference type="Proteomes" id="UP000605259"/>
    </source>
</evidence>
<dbReference type="Pfam" id="PF03466">
    <property type="entry name" value="LysR_substrate"/>
    <property type="match status" value="1"/>
</dbReference>
<accession>A0A917EKT9</accession>
<dbReference type="Gene3D" id="3.40.190.290">
    <property type="match status" value="1"/>
</dbReference>
<dbReference type="Proteomes" id="UP000605259">
    <property type="component" value="Unassembled WGS sequence"/>
</dbReference>
<evidence type="ECO:0000259" key="1">
    <source>
        <dbReference type="Pfam" id="PF03466"/>
    </source>
</evidence>
<dbReference type="SUPFAM" id="SSF53850">
    <property type="entry name" value="Periplasmic binding protein-like II"/>
    <property type="match status" value="1"/>
</dbReference>
<name>A0A917EKT9_9BACI</name>